<dbReference type="GO" id="GO:0061710">
    <property type="term" value="F:L-threonylcarbamoyladenylate synthase"/>
    <property type="evidence" value="ECO:0007669"/>
    <property type="project" value="UniProtKB-EC"/>
</dbReference>
<evidence type="ECO:0000313" key="16">
    <source>
        <dbReference type="Proteomes" id="UP000521922"/>
    </source>
</evidence>
<evidence type="ECO:0000256" key="9">
    <source>
        <dbReference type="ARBA" id="ARBA00022840"/>
    </source>
</evidence>
<evidence type="ECO:0000256" key="5">
    <source>
        <dbReference type="ARBA" id="ARBA00022679"/>
    </source>
</evidence>
<dbReference type="Pfam" id="PF01300">
    <property type="entry name" value="Sua5_yciO_yrdC"/>
    <property type="match status" value="1"/>
</dbReference>
<keyword evidence="8 12" id="KW-0547">Nucleotide-binding</keyword>
<name>A0A7Y9J2J0_9ACTN</name>
<organism evidence="15 16">
    <name type="scientific">Kineococcus aurantiacus</name>
    <dbReference type="NCBI Taxonomy" id="37633"/>
    <lineage>
        <taxon>Bacteria</taxon>
        <taxon>Bacillati</taxon>
        <taxon>Actinomycetota</taxon>
        <taxon>Actinomycetes</taxon>
        <taxon>Kineosporiales</taxon>
        <taxon>Kineosporiaceae</taxon>
        <taxon>Kineococcus</taxon>
    </lineage>
</organism>
<dbReference type="SUPFAM" id="SSF55821">
    <property type="entry name" value="YrdC/RibB"/>
    <property type="match status" value="1"/>
</dbReference>
<feature type="binding site" evidence="12">
    <location>
        <position position="118"/>
    </location>
    <ligand>
        <name>ATP</name>
        <dbReference type="ChEBI" id="CHEBI:30616"/>
    </ligand>
</feature>
<dbReference type="GO" id="GO:0006450">
    <property type="term" value="P:regulation of translational fidelity"/>
    <property type="evidence" value="ECO:0007669"/>
    <property type="project" value="TreeGrafter"/>
</dbReference>
<feature type="binding site" evidence="12">
    <location>
        <position position="143"/>
    </location>
    <ligand>
        <name>ATP</name>
        <dbReference type="ChEBI" id="CHEBI:30616"/>
    </ligand>
</feature>
<evidence type="ECO:0000256" key="12">
    <source>
        <dbReference type="PIRSR" id="PIRSR004930-1"/>
    </source>
</evidence>
<feature type="binding site" evidence="12">
    <location>
        <position position="195"/>
    </location>
    <ligand>
        <name>ATP</name>
        <dbReference type="ChEBI" id="CHEBI:30616"/>
    </ligand>
</feature>
<evidence type="ECO:0000256" key="13">
    <source>
        <dbReference type="SAM" id="MobiDB-lite"/>
    </source>
</evidence>
<comment type="similarity">
    <text evidence="2">Belongs to the SUA5 family.</text>
</comment>
<evidence type="ECO:0000256" key="4">
    <source>
        <dbReference type="ARBA" id="ARBA00022490"/>
    </source>
</evidence>
<gene>
    <name evidence="15" type="ORF">BJ968_003653</name>
</gene>
<keyword evidence="4" id="KW-0963">Cytoplasm</keyword>
<evidence type="ECO:0000256" key="3">
    <source>
        <dbReference type="ARBA" id="ARBA00012584"/>
    </source>
</evidence>
<keyword evidence="6" id="KW-0819">tRNA processing</keyword>
<dbReference type="InterPro" id="IPR010923">
    <property type="entry name" value="T(6)A37_SUA5"/>
</dbReference>
<evidence type="ECO:0000256" key="2">
    <source>
        <dbReference type="ARBA" id="ARBA00007663"/>
    </source>
</evidence>
<evidence type="ECO:0000256" key="6">
    <source>
        <dbReference type="ARBA" id="ARBA00022694"/>
    </source>
</evidence>
<dbReference type="GO" id="GO:0003725">
    <property type="term" value="F:double-stranded RNA binding"/>
    <property type="evidence" value="ECO:0007669"/>
    <property type="project" value="InterPro"/>
</dbReference>
<feature type="binding site" evidence="12">
    <location>
        <position position="122"/>
    </location>
    <ligand>
        <name>L-threonine</name>
        <dbReference type="ChEBI" id="CHEBI:57926"/>
    </ligand>
</feature>
<feature type="domain" description="YrdC-like" evidence="14">
    <location>
        <begin position="14"/>
        <end position="199"/>
    </location>
</feature>
<dbReference type="InterPro" id="IPR006070">
    <property type="entry name" value="Sua5-like_dom"/>
</dbReference>
<feature type="region of interest" description="Disordered" evidence="13">
    <location>
        <begin position="209"/>
        <end position="249"/>
    </location>
</feature>
<dbReference type="InterPro" id="IPR050156">
    <property type="entry name" value="TC-AMP_synthase_SUA5"/>
</dbReference>
<dbReference type="RefSeq" id="WP_179754291.1">
    <property type="nucleotide sequence ID" value="NZ_BAAAGN010000030.1"/>
</dbReference>
<dbReference type="GO" id="GO:0000049">
    <property type="term" value="F:tRNA binding"/>
    <property type="evidence" value="ECO:0007669"/>
    <property type="project" value="TreeGrafter"/>
</dbReference>
<dbReference type="PANTHER" id="PTHR17490">
    <property type="entry name" value="SUA5"/>
    <property type="match status" value="1"/>
</dbReference>
<dbReference type="NCBIfam" id="TIGR00057">
    <property type="entry name" value="L-threonylcarbamoyladenylate synthase"/>
    <property type="match status" value="1"/>
</dbReference>
<accession>A0A7Y9J2J0</accession>
<dbReference type="PROSITE" id="PS51163">
    <property type="entry name" value="YRDC"/>
    <property type="match status" value="1"/>
</dbReference>
<dbReference type="Gene3D" id="3.90.870.10">
    <property type="entry name" value="DHBP synthase"/>
    <property type="match status" value="1"/>
</dbReference>
<evidence type="ECO:0000256" key="10">
    <source>
        <dbReference type="ARBA" id="ARBA00029774"/>
    </source>
</evidence>
<feature type="binding site" evidence="12">
    <location>
        <position position="59"/>
    </location>
    <ligand>
        <name>ATP</name>
        <dbReference type="ChEBI" id="CHEBI:30616"/>
    </ligand>
</feature>
<feature type="binding site" evidence="12">
    <location>
        <position position="36"/>
    </location>
    <ligand>
        <name>L-threonine</name>
        <dbReference type="ChEBI" id="CHEBI:57926"/>
    </ligand>
</feature>
<comment type="subcellular location">
    <subcellularLocation>
        <location evidence="1">Cytoplasm</location>
    </subcellularLocation>
</comment>
<evidence type="ECO:0000313" key="15">
    <source>
        <dbReference type="EMBL" id="NYD24113.1"/>
    </source>
</evidence>
<evidence type="ECO:0000256" key="8">
    <source>
        <dbReference type="ARBA" id="ARBA00022741"/>
    </source>
</evidence>
<proteinExistence type="inferred from homology"/>
<comment type="caution">
    <text evidence="15">The sequence shown here is derived from an EMBL/GenBank/DDBJ whole genome shotgun (WGS) entry which is preliminary data.</text>
</comment>
<dbReference type="AlphaFoldDB" id="A0A7Y9J2J0"/>
<evidence type="ECO:0000259" key="14">
    <source>
        <dbReference type="PROSITE" id="PS51163"/>
    </source>
</evidence>
<keyword evidence="7" id="KW-0548">Nucleotidyltransferase</keyword>
<dbReference type="GO" id="GO:0005524">
    <property type="term" value="F:ATP binding"/>
    <property type="evidence" value="ECO:0007669"/>
    <property type="project" value="UniProtKB-KW"/>
</dbReference>
<dbReference type="EMBL" id="JACCBB010000001">
    <property type="protein sequence ID" value="NYD24113.1"/>
    <property type="molecule type" value="Genomic_DNA"/>
</dbReference>
<dbReference type="EC" id="2.7.7.87" evidence="3"/>
<dbReference type="Proteomes" id="UP000521922">
    <property type="component" value="Unassembled WGS sequence"/>
</dbReference>
<keyword evidence="5" id="KW-0808">Transferase</keyword>
<keyword evidence="16" id="KW-1185">Reference proteome</keyword>
<evidence type="ECO:0000256" key="11">
    <source>
        <dbReference type="ARBA" id="ARBA00048366"/>
    </source>
</evidence>
<reference evidence="15 16" key="1">
    <citation type="submission" date="2020-07" db="EMBL/GenBank/DDBJ databases">
        <title>Sequencing the genomes of 1000 actinobacteria strains.</title>
        <authorList>
            <person name="Klenk H.-P."/>
        </authorList>
    </citation>
    <scope>NUCLEOTIDE SEQUENCE [LARGE SCALE GENOMIC DNA]</scope>
    <source>
        <strain evidence="15 16">DSM 7487</strain>
    </source>
</reference>
<dbReference type="GO" id="GO:0005737">
    <property type="term" value="C:cytoplasm"/>
    <property type="evidence" value="ECO:0007669"/>
    <property type="project" value="UniProtKB-SubCell"/>
</dbReference>
<keyword evidence="9 12" id="KW-0067">ATP-binding</keyword>
<evidence type="ECO:0000256" key="7">
    <source>
        <dbReference type="ARBA" id="ARBA00022695"/>
    </source>
</evidence>
<dbReference type="GO" id="GO:0008033">
    <property type="term" value="P:tRNA processing"/>
    <property type="evidence" value="ECO:0007669"/>
    <property type="project" value="UniProtKB-KW"/>
</dbReference>
<dbReference type="PIRSF" id="PIRSF004930">
    <property type="entry name" value="Tln_factor_SUA5"/>
    <property type="match status" value="1"/>
</dbReference>
<dbReference type="InterPro" id="IPR017945">
    <property type="entry name" value="DHBP_synth_RibB-like_a/b_dom"/>
</dbReference>
<feature type="binding site" evidence="12">
    <location>
        <position position="181"/>
    </location>
    <ligand>
        <name>L-threonine</name>
        <dbReference type="ChEBI" id="CHEBI:57926"/>
    </ligand>
</feature>
<sequence>MRPPFDCADPIIRERGLSAAHNAVKRGEVVVLPTDTVYGIGADAFNPAAVKRLLEAKGRGRDMPPPVLVPETRTIDGLASSIPFAVRELIDAFWPGALTIICRAQPSLTWDLGETGGTVALRMPLHPVALELLKRTGPMAVSSANKSGQPAATLVQEAVDQLGESVRVYLDGGPSPKGAPSTIVDASDGPLRVVRVGAISEAELRAAVPKGWVEPEEPQTAAGAPAEVPPAGEPTEPTGGAERSGAASG</sequence>
<dbReference type="PANTHER" id="PTHR17490:SF16">
    <property type="entry name" value="THREONYLCARBAMOYL-AMP SYNTHASE"/>
    <property type="match status" value="1"/>
</dbReference>
<evidence type="ECO:0000256" key="1">
    <source>
        <dbReference type="ARBA" id="ARBA00004496"/>
    </source>
</evidence>
<protein>
    <recommendedName>
        <fullName evidence="10">L-threonylcarbamoyladenylate synthase</fullName>
        <ecNumber evidence="3">2.7.7.87</ecNumber>
    </recommendedName>
    <alternativeName>
        <fullName evidence="10">L-threonylcarbamoyladenylate synthase</fullName>
    </alternativeName>
</protein>
<comment type="catalytic activity">
    <reaction evidence="11">
        <text>L-threonine + hydrogencarbonate + ATP = L-threonylcarbamoyladenylate + diphosphate + H2O</text>
        <dbReference type="Rhea" id="RHEA:36407"/>
        <dbReference type="ChEBI" id="CHEBI:15377"/>
        <dbReference type="ChEBI" id="CHEBI:17544"/>
        <dbReference type="ChEBI" id="CHEBI:30616"/>
        <dbReference type="ChEBI" id="CHEBI:33019"/>
        <dbReference type="ChEBI" id="CHEBI:57926"/>
        <dbReference type="ChEBI" id="CHEBI:73682"/>
        <dbReference type="EC" id="2.7.7.87"/>
    </reaction>
</comment>